<gene>
    <name evidence="2" type="ORF">SADUNF_Sadunf15G0042200</name>
</gene>
<protein>
    <submittedName>
        <fullName evidence="2">Uncharacterized protein</fullName>
    </submittedName>
</protein>
<feature type="compositionally biased region" description="Basic and acidic residues" evidence="1">
    <location>
        <begin position="1"/>
        <end position="14"/>
    </location>
</feature>
<dbReference type="PANTHER" id="PTHR34539:SF15">
    <property type="match status" value="1"/>
</dbReference>
<reference evidence="2 3" key="1">
    <citation type="submission" date="2020-10" db="EMBL/GenBank/DDBJ databases">
        <title>Plant Genome Project.</title>
        <authorList>
            <person name="Zhang R.-G."/>
        </authorList>
    </citation>
    <scope>NUCLEOTIDE SEQUENCE [LARGE SCALE GENOMIC DNA]</scope>
    <source>
        <strain evidence="2">FAFU-HL-1</strain>
        <tissue evidence="2">Leaf</tissue>
    </source>
</reference>
<feature type="region of interest" description="Disordered" evidence="1">
    <location>
        <begin position="1"/>
        <end position="23"/>
    </location>
</feature>
<dbReference type="AlphaFoldDB" id="A0A835JDY1"/>
<proteinExistence type="predicted"/>
<dbReference type="PANTHER" id="PTHR34539">
    <property type="entry name" value="T6J4.11 PROTEIN"/>
    <property type="match status" value="1"/>
</dbReference>
<name>A0A835JDY1_9ROSI</name>
<dbReference type="EMBL" id="JADGMS010000015">
    <property type="protein sequence ID" value="KAF9667616.1"/>
    <property type="molecule type" value="Genomic_DNA"/>
</dbReference>
<dbReference type="Proteomes" id="UP000657918">
    <property type="component" value="Unassembled WGS sequence"/>
</dbReference>
<sequence length="222" mass="23789">MDRENCKKRTRNEFDVSSSDSPELKLARVDSGANTPFLEPDQDETVGVRVDSGTSGVNIPEAKRIRDDLLSIFDESDEPVIQGLDSVIKSFEEEILVGHPVPEMTSLSVGSLTDLGYLLEASDDELGLPPTFPVGEGKDAAAVTVSSAEEGPGTLGFVGLEGEIPSYDSFEFGLDGNSDGNHTFCDYNGDFVALGGLFDYSDENLVPADISGFLWQPELSAL</sequence>
<evidence type="ECO:0000256" key="1">
    <source>
        <dbReference type="SAM" id="MobiDB-lite"/>
    </source>
</evidence>
<keyword evidence="3" id="KW-1185">Reference proteome</keyword>
<dbReference type="OrthoDB" id="1717367at2759"/>
<accession>A0A835JDY1</accession>
<evidence type="ECO:0000313" key="2">
    <source>
        <dbReference type="EMBL" id="KAF9667616.1"/>
    </source>
</evidence>
<comment type="caution">
    <text evidence="2">The sequence shown here is derived from an EMBL/GenBank/DDBJ whole genome shotgun (WGS) entry which is preliminary data.</text>
</comment>
<evidence type="ECO:0000313" key="3">
    <source>
        <dbReference type="Proteomes" id="UP000657918"/>
    </source>
</evidence>
<organism evidence="2 3">
    <name type="scientific">Salix dunnii</name>
    <dbReference type="NCBI Taxonomy" id="1413687"/>
    <lineage>
        <taxon>Eukaryota</taxon>
        <taxon>Viridiplantae</taxon>
        <taxon>Streptophyta</taxon>
        <taxon>Embryophyta</taxon>
        <taxon>Tracheophyta</taxon>
        <taxon>Spermatophyta</taxon>
        <taxon>Magnoliopsida</taxon>
        <taxon>eudicotyledons</taxon>
        <taxon>Gunneridae</taxon>
        <taxon>Pentapetalae</taxon>
        <taxon>rosids</taxon>
        <taxon>fabids</taxon>
        <taxon>Malpighiales</taxon>
        <taxon>Salicaceae</taxon>
        <taxon>Saliceae</taxon>
        <taxon>Salix</taxon>
    </lineage>
</organism>